<dbReference type="Gene3D" id="2.60.40.10">
    <property type="entry name" value="Immunoglobulins"/>
    <property type="match status" value="5"/>
</dbReference>
<dbReference type="EMBL" id="CAXAMM010038795">
    <property type="protein sequence ID" value="CAK9080948.1"/>
    <property type="molecule type" value="Genomic_DNA"/>
</dbReference>
<evidence type="ECO:0000256" key="1">
    <source>
        <dbReference type="ARBA" id="ARBA00006857"/>
    </source>
</evidence>
<dbReference type="InterPro" id="IPR006212">
    <property type="entry name" value="Furin_repeat"/>
</dbReference>
<feature type="domain" description="Fibronectin type-III" evidence="5">
    <location>
        <begin position="430"/>
        <end position="515"/>
    </location>
</feature>
<dbReference type="PROSITE" id="PS50853">
    <property type="entry name" value="FN3"/>
    <property type="match status" value="5"/>
</dbReference>
<evidence type="ECO:0000256" key="2">
    <source>
        <dbReference type="ARBA" id="ARBA00022980"/>
    </source>
</evidence>
<feature type="domain" description="Fibronectin type-III" evidence="5">
    <location>
        <begin position="517"/>
        <end position="604"/>
    </location>
</feature>
<comment type="caution">
    <text evidence="6">The sequence shown here is derived from an EMBL/GenBank/DDBJ whole genome shotgun (WGS) entry which is preliminary data.</text>
</comment>
<dbReference type="SMART" id="SM01384">
    <property type="entry name" value="Ribosomal_L15e"/>
    <property type="match status" value="1"/>
</dbReference>
<evidence type="ECO:0000256" key="4">
    <source>
        <dbReference type="RuleBase" id="RU000663"/>
    </source>
</evidence>
<accession>A0ABP0Q042</accession>
<keyword evidence="3 4" id="KW-0687">Ribonucleoprotein</keyword>
<proteinExistence type="inferred from homology"/>
<feature type="domain" description="Fibronectin type-III" evidence="5">
    <location>
        <begin position="703"/>
        <end position="797"/>
    </location>
</feature>
<dbReference type="InterPro" id="IPR013783">
    <property type="entry name" value="Ig-like_fold"/>
</dbReference>
<dbReference type="Pfam" id="PF00041">
    <property type="entry name" value="fn3"/>
    <property type="match status" value="5"/>
</dbReference>
<comment type="similarity">
    <text evidence="1 4">Belongs to the eukaryotic ribosomal protein eL15 family.</text>
</comment>
<name>A0ABP0Q042_9DINO</name>
<dbReference type="CDD" id="cd00064">
    <property type="entry name" value="FU"/>
    <property type="match status" value="1"/>
</dbReference>
<dbReference type="Gene3D" id="3.40.1120.10">
    <property type="entry name" value="Ribosomal protein l15e"/>
    <property type="match status" value="1"/>
</dbReference>
<dbReference type="CDD" id="cd00063">
    <property type="entry name" value="FN3"/>
    <property type="match status" value="5"/>
</dbReference>
<keyword evidence="2 4" id="KW-0689">Ribosomal protein</keyword>
<evidence type="ECO:0000313" key="7">
    <source>
        <dbReference type="Proteomes" id="UP001642464"/>
    </source>
</evidence>
<evidence type="ECO:0000313" key="6">
    <source>
        <dbReference type="EMBL" id="CAK9080948.1"/>
    </source>
</evidence>
<dbReference type="SUPFAM" id="SSF54189">
    <property type="entry name" value="Ribosomal proteins S24e, L23 and L15e"/>
    <property type="match status" value="1"/>
</dbReference>
<dbReference type="InterPro" id="IPR036116">
    <property type="entry name" value="FN3_sf"/>
</dbReference>
<dbReference type="SMART" id="SM00060">
    <property type="entry name" value="FN3"/>
    <property type="match status" value="5"/>
</dbReference>
<sequence>MGAYKYLEEMWRKKQSDVMRFLARMRNWEFRQLPAVHRCSRPTRPDKARKVGYKAKQGYCIYRVRVKRGDRKKRVAKGIVYGKPVNQGINKWKAVRNLRSIAEERVGRKCGSLRVLNSYWVAQDAMHKWYEVVMVDPFHNAIRNDPRINWICKPVMKHRELRGVTAAGRKARGLLKKGKRATKLRPSARAVYRRHSLMRLRRYRASAIAERLGAAPKWPLEIIWLNALLHSVNAFGPVQLNFGPPESDSVEGWEAAFGTVTGTPFLQLTSLDPPVFGYWGGDYQSAVHVQLDASPNGSFSILPENVFLCLVSVPVGSYHLEVSVGNASGVASSCLELDNGVRIYEGQTLAGAIDTAFAQLQKQDLDSCLTLRACAEAVVNSWKVEEITCHSSCSFCSGTSDGQCAVSCTEGRTLTASESGTYCLARVPYAPSGLSASEVTNSSLQLSWVLGLSGGEPVIAHRVRLEGEVLVTTDTTFVDVTNLTGDTEYTFQVQALSAAGDGDLSDPLTIRTGPVLPWAPLDLRAVAGQYEVNLTWTAPSYNGGAAIVSYLVSALGHDQTWTSASTEVTADGLEGYSVYTFEVQALNSAGYGAANTTEIRTLQVPPGPVEQLNVSRAEQYLLRLDWSPPSFDGGDTVSGYYIWCQASQPGVAIANQSSSQTFALLKDLQGYTLYQCRVSALNGLGLSMASWIQARTLAVPPHQPGQPIVEEEQLHKVKLSWAEPEGDSGANLSGYKVYGSMDSMNWYVVWNDTQSPNTTWWILDLEAYTVYYFTIAGLNEIGEGLKSEMVSAYTAPVGLPHPPSLPVINTSHSRLQVSWTLLNDGGTNVTGFEVELAESGEAFEAALNVSEPFVTISGLLGNITYRVRIRALSTGGRSYPSHIAEATTDAPVVPDAPADLRMEALAPHTAWLRFTAPLDEGGRPVEEGQGWKRLRRLGMCEEPSFQQEQLLTGLWIVGIGFQNFHDG</sequence>
<gene>
    <name evidence="6" type="ORF">SCF082_LOCUS38561</name>
</gene>
<feature type="domain" description="Fibronectin type-III" evidence="5">
    <location>
        <begin position="799"/>
        <end position="891"/>
    </location>
</feature>
<keyword evidence="7" id="KW-1185">Reference proteome</keyword>
<dbReference type="PANTHER" id="PTHR11847">
    <property type="entry name" value="RIBOSOMAL PROTEIN L15"/>
    <property type="match status" value="1"/>
</dbReference>
<evidence type="ECO:0000256" key="3">
    <source>
        <dbReference type="ARBA" id="ARBA00023274"/>
    </source>
</evidence>
<feature type="domain" description="Fibronectin type-III" evidence="5">
    <location>
        <begin position="605"/>
        <end position="701"/>
    </location>
</feature>
<dbReference type="InterPro" id="IPR000439">
    <property type="entry name" value="Ribosomal_eL15"/>
</dbReference>
<reference evidence="6 7" key="1">
    <citation type="submission" date="2024-02" db="EMBL/GenBank/DDBJ databases">
        <authorList>
            <person name="Chen Y."/>
            <person name="Shah S."/>
            <person name="Dougan E. K."/>
            <person name="Thang M."/>
            <person name="Chan C."/>
        </authorList>
    </citation>
    <scope>NUCLEOTIDE SEQUENCE [LARGE SCALE GENOMIC DNA]</scope>
</reference>
<dbReference type="Pfam" id="PF00827">
    <property type="entry name" value="Ribosomal_L15e"/>
    <property type="match status" value="1"/>
</dbReference>
<organism evidence="6 7">
    <name type="scientific">Durusdinium trenchii</name>
    <dbReference type="NCBI Taxonomy" id="1381693"/>
    <lineage>
        <taxon>Eukaryota</taxon>
        <taxon>Sar</taxon>
        <taxon>Alveolata</taxon>
        <taxon>Dinophyceae</taxon>
        <taxon>Suessiales</taxon>
        <taxon>Symbiodiniaceae</taxon>
        <taxon>Durusdinium</taxon>
    </lineage>
</organism>
<dbReference type="Proteomes" id="UP001642464">
    <property type="component" value="Unassembled WGS sequence"/>
</dbReference>
<dbReference type="InterPro" id="IPR003961">
    <property type="entry name" value="FN3_dom"/>
</dbReference>
<dbReference type="SUPFAM" id="SSF49265">
    <property type="entry name" value="Fibronectin type III"/>
    <property type="match status" value="3"/>
</dbReference>
<dbReference type="InterPro" id="IPR024794">
    <property type="entry name" value="Rbsml_eL15_core_dom_sf"/>
</dbReference>
<protein>
    <recommendedName>
        <fullName evidence="4">Ribosomal protein L15</fullName>
    </recommendedName>
</protein>
<dbReference type="NCBIfam" id="NF003269">
    <property type="entry name" value="PRK04243.1"/>
    <property type="match status" value="1"/>
</dbReference>
<evidence type="ECO:0000259" key="5">
    <source>
        <dbReference type="PROSITE" id="PS50853"/>
    </source>
</evidence>
<dbReference type="GO" id="GO:0005840">
    <property type="term" value="C:ribosome"/>
    <property type="evidence" value="ECO:0007669"/>
    <property type="project" value="UniProtKB-KW"/>
</dbReference>
<dbReference type="PANTHER" id="PTHR11847:SF4">
    <property type="entry name" value="LARGE RIBOSOMAL SUBUNIT PROTEIN EL15"/>
    <property type="match status" value="1"/>
</dbReference>
<dbReference type="InterPro" id="IPR012678">
    <property type="entry name" value="Ribosomal_uL23/eL15/eS24_sf"/>
</dbReference>